<protein>
    <submittedName>
        <fullName evidence="2">XRE family transcriptional regulator</fullName>
    </submittedName>
</protein>
<dbReference type="SUPFAM" id="SSF47413">
    <property type="entry name" value="lambda repressor-like DNA-binding domains"/>
    <property type="match status" value="1"/>
</dbReference>
<accession>A0A2N0YX84</accession>
<gene>
    <name evidence="2" type="ORF">CWS01_20280</name>
</gene>
<name>A0A2N0YX84_9BACI</name>
<feature type="domain" description="HTH cro/C1-type" evidence="1">
    <location>
        <begin position="31"/>
        <end position="85"/>
    </location>
</feature>
<dbReference type="Proteomes" id="UP000233375">
    <property type="component" value="Unassembled WGS sequence"/>
</dbReference>
<sequence length="96" mass="11141">MITNEKAFENGQYKQRGLLINLDKLPMHKQIAIKRVHDGLSQTRLAEMLGLCDSSALSRIEYGRRAIPIRIMENLEKYLYEETYLDGILQESGENR</sequence>
<organism evidence="2 3">
    <name type="scientific">Niallia nealsonii</name>
    <dbReference type="NCBI Taxonomy" id="115979"/>
    <lineage>
        <taxon>Bacteria</taxon>
        <taxon>Bacillati</taxon>
        <taxon>Bacillota</taxon>
        <taxon>Bacilli</taxon>
        <taxon>Bacillales</taxon>
        <taxon>Bacillaceae</taxon>
        <taxon>Niallia</taxon>
    </lineage>
</organism>
<dbReference type="PROSITE" id="PS50943">
    <property type="entry name" value="HTH_CROC1"/>
    <property type="match status" value="1"/>
</dbReference>
<dbReference type="InterPro" id="IPR010982">
    <property type="entry name" value="Lambda_DNA-bd_dom_sf"/>
</dbReference>
<dbReference type="RefSeq" id="WP_101179024.1">
    <property type="nucleotide sequence ID" value="NZ_PISE01000059.1"/>
</dbReference>
<dbReference type="GO" id="GO:0003677">
    <property type="term" value="F:DNA binding"/>
    <property type="evidence" value="ECO:0007669"/>
    <property type="project" value="InterPro"/>
</dbReference>
<dbReference type="Pfam" id="PF01381">
    <property type="entry name" value="HTH_3"/>
    <property type="match status" value="1"/>
</dbReference>
<evidence type="ECO:0000259" key="1">
    <source>
        <dbReference type="PROSITE" id="PS50943"/>
    </source>
</evidence>
<dbReference type="AlphaFoldDB" id="A0A2N0YX84"/>
<dbReference type="SMART" id="SM00530">
    <property type="entry name" value="HTH_XRE"/>
    <property type="match status" value="1"/>
</dbReference>
<proteinExistence type="predicted"/>
<keyword evidence="3" id="KW-1185">Reference proteome</keyword>
<reference evidence="2 3" key="1">
    <citation type="journal article" date="2003" name="Int. J. Syst. Evol. Microbiol.">
        <title>Bacillus nealsonii sp. nov., isolated from a spacecraft-assembly facility, whose spores are gamma-radiation resistant.</title>
        <authorList>
            <person name="Venkateswaran K."/>
            <person name="Kempf M."/>
            <person name="Chen F."/>
            <person name="Satomi M."/>
            <person name="Nicholson W."/>
            <person name="Kern R."/>
        </authorList>
    </citation>
    <scope>NUCLEOTIDE SEQUENCE [LARGE SCALE GENOMIC DNA]</scope>
    <source>
        <strain evidence="2 3">FO-92</strain>
    </source>
</reference>
<evidence type="ECO:0000313" key="2">
    <source>
        <dbReference type="EMBL" id="PKG21860.1"/>
    </source>
</evidence>
<dbReference type="CDD" id="cd00093">
    <property type="entry name" value="HTH_XRE"/>
    <property type="match status" value="1"/>
</dbReference>
<dbReference type="Gene3D" id="1.10.260.40">
    <property type="entry name" value="lambda repressor-like DNA-binding domains"/>
    <property type="match status" value="1"/>
</dbReference>
<dbReference type="EMBL" id="PISE01000059">
    <property type="protein sequence ID" value="PKG21860.1"/>
    <property type="molecule type" value="Genomic_DNA"/>
</dbReference>
<dbReference type="InterPro" id="IPR001387">
    <property type="entry name" value="Cro/C1-type_HTH"/>
</dbReference>
<dbReference type="OrthoDB" id="2968479at2"/>
<evidence type="ECO:0000313" key="3">
    <source>
        <dbReference type="Proteomes" id="UP000233375"/>
    </source>
</evidence>
<comment type="caution">
    <text evidence="2">The sequence shown here is derived from an EMBL/GenBank/DDBJ whole genome shotgun (WGS) entry which is preliminary data.</text>
</comment>